<accession>A0AAD1XYE1</accession>
<name>A0AAD1XYE1_EUPCR</name>
<gene>
    <name evidence="1" type="ORF">ECRASSUSDP1_LOCUS23174</name>
</gene>
<evidence type="ECO:0000313" key="2">
    <source>
        <dbReference type="Proteomes" id="UP001295684"/>
    </source>
</evidence>
<reference evidence="1" key="1">
    <citation type="submission" date="2023-07" db="EMBL/GenBank/DDBJ databases">
        <authorList>
            <consortium name="AG Swart"/>
            <person name="Singh M."/>
            <person name="Singh A."/>
            <person name="Seah K."/>
            <person name="Emmerich C."/>
        </authorList>
    </citation>
    <scope>NUCLEOTIDE SEQUENCE</scope>
    <source>
        <strain evidence="1">DP1</strain>
    </source>
</reference>
<keyword evidence="2" id="KW-1185">Reference proteome</keyword>
<organism evidence="1 2">
    <name type="scientific">Euplotes crassus</name>
    <dbReference type="NCBI Taxonomy" id="5936"/>
    <lineage>
        <taxon>Eukaryota</taxon>
        <taxon>Sar</taxon>
        <taxon>Alveolata</taxon>
        <taxon>Ciliophora</taxon>
        <taxon>Intramacronucleata</taxon>
        <taxon>Spirotrichea</taxon>
        <taxon>Hypotrichia</taxon>
        <taxon>Euplotida</taxon>
        <taxon>Euplotidae</taxon>
        <taxon>Moneuplotes</taxon>
    </lineage>
</organism>
<sequence>MFELRASIALRQLSSCKSRFTLDGFGLSCLATLLKCYNQRWFEESFSDQEGTDRLKGLLLSLPVRRLIEIP</sequence>
<dbReference type="Proteomes" id="UP001295684">
    <property type="component" value="Unassembled WGS sequence"/>
</dbReference>
<evidence type="ECO:0000313" key="1">
    <source>
        <dbReference type="EMBL" id="CAI2381716.1"/>
    </source>
</evidence>
<comment type="caution">
    <text evidence="1">The sequence shown here is derived from an EMBL/GenBank/DDBJ whole genome shotgun (WGS) entry which is preliminary data.</text>
</comment>
<dbReference type="EMBL" id="CAMPGE010023828">
    <property type="protein sequence ID" value="CAI2381716.1"/>
    <property type="molecule type" value="Genomic_DNA"/>
</dbReference>
<dbReference type="AlphaFoldDB" id="A0AAD1XYE1"/>
<proteinExistence type="predicted"/>
<protein>
    <submittedName>
        <fullName evidence="1">Uncharacterized protein</fullName>
    </submittedName>
</protein>